<dbReference type="SMART" id="SM01134">
    <property type="entry name" value="DeoRC"/>
    <property type="match status" value="1"/>
</dbReference>
<keyword evidence="5" id="KW-1185">Reference proteome</keyword>
<dbReference type="InterPro" id="IPR014036">
    <property type="entry name" value="DeoR-like_C"/>
</dbReference>
<proteinExistence type="predicted"/>
<dbReference type="SUPFAM" id="SSF46785">
    <property type="entry name" value="Winged helix' DNA-binding domain"/>
    <property type="match status" value="1"/>
</dbReference>
<dbReference type="RefSeq" id="WP_120354083.1">
    <property type="nucleotide sequence ID" value="NZ_RAQO01000004.1"/>
</dbReference>
<keyword evidence="2" id="KW-0804">Transcription</keyword>
<dbReference type="GO" id="GO:0003700">
    <property type="term" value="F:DNA-binding transcription factor activity"/>
    <property type="evidence" value="ECO:0007669"/>
    <property type="project" value="InterPro"/>
</dbReference>
<name>A0A420EHA6_9ALTE</name>
<dbReference type="InterPro" id="IPR036390">
    <property type="entry name" value="WH_DNA-bd_sf"/>
</dbReference>
<evidence type="ECO:0000259" key="3">
    <source>
        <dbReference type="PROSITE" id="PS51000"/>
    </source>
</evidence>
<reference evidence="4 5" key="1">
    <citation type="submission" date="2018-09" db="EMBL/GenBank/DDBJ databases">
        <authorList>
            <person name="Wang Z."/>
        </authorList>
    </citation>
    <scope>NUCLEOTIDE SEQUENCE [LARGE SCALE GENOMIC DNA]</scope>
    <source>
        <strain evidence="4 5">ALS 81</strain>
    </source>
</reference>
<dbReference type="SUPFAM" id="SSF100950">
    <property type="entry name" value="NagB/RpiA/CoA transferase-like"/>
    <property type="match status" value="1"/>
</dbReference>
<gene>
    <name evidence="4" type="ORF">DBZ36_06415</name>
</gene>
<dbReference type="InterPro" id="IPR037171">
    <property type="entry name" value="NagB/RpiA_transferase-like"/>
</dbReference>
<comment type="caution">
    <text evidence="4">The sequence shown here is derived from an EMBL/GenBank/DDBJ whole genome shotgun (WGS) entry which is preliminary data.</text>
</comment>
<dbReference type="Gene3D" id="3.40.50.1360">
    <property type="match status" value="1"/>
</dbReference>
<evidence type="ECO:0000313" key="5">
    <source>
        <dbReference type="Proteomes" id="UP000286482"/>
    </source>
</evidence>
<evidence type="ECO:0000256" key="1">
    <source>
        <dbReference type="ARBA" id="ARBA00023015"/>
    </source>
</evidence>
<organism evidence="4 5">
    <name type="scientific">Alginatibacterium sediminis</name>
    <dbReference type="NCBI Taxonomy" id="2164068"/>
    <lineage>
        <taxon>Bacteria</taxon>
        <taxon>Pseudomonadati</taxon>
        <taxon>Pseudomonadota</taxon>
        <taxon>Gammaproteobacteria</taxon>
        <taxon>Alteromonadales</taxon>
        <taxon>Alteromonadaceae</taxon>
        <taxon>Alginatibacterium</taxon>
    </lineage>
</organism>
<dbReference type="InterPro" id="IPR001034">
    <property type="entry name" value="DeoR_HTH"/>
</dbReference>
<dbReference type="EMBL" id="RAQO01000004">
    <property type="protein sequence ID" value="RKF20079.1"/>
    <property type="molecule type" value="Genomic_DNA"/>
</dbReference>
<accession>A0A420EHA6</accession>
<dbReference type="PANTHER" id="PTHR30363:SF44">
    <property type="entry name" value="AGA OPERON TRANSCRIPTIONAL REPRESSOR-RELATED"/>
    <property type="match status" value="1"/>
</dbReference>
<sequence length="258" mass="27901">MNALRRREKILALLTQHGSVEVKTLVTTFNNSEVTIRGDLRKLEKEGKLIRYHGGAQSVDSLPNTLRNDDEINLDSRFDLNTSAKHRIAERAAQFADPGASVIFDSGSTTHLVAAEIAKRGNIFAITNNLPVADVFVDAKDVSIVISGGTYRSKTKSLHGPMAEQSLMNVTADLLFVGADGIDADKGITTFNDGYSISQVMANCAKLVVAVVDSSKFGRIGFNKVLNTADINYLITDNQVSENDIQAFSKLGVTVIVV</sequence>
<dbReference type="Proteomes" id="UP000286482">
    <property type="component" value="Unassembled WGS sequence"/>
</dbReference>
<evidence type="ECO:0000313" key="4">
    <source>
        <dbReference type="EMBL" id="RKF20079.1"/>
    </source>
</evidence>
<feature type="domain" description="HTH deoR-type" evidence="3">
    <location>
        <begin position="3"/>
        <end position="58"/>
    </location>
</feature>
<dbReference type="SMART" id="SM00420">
    <property type="entry name" value="HTH_DEOR"/>
    <property type="match status" value="1"/>
</dbReference>
<dbReference type="PANTHER" id="PTHR30363">
    <property type="entry name" value="HTH-TYPE TRANSCRIPTIONAL REGULATOR SRLR-RELATED"/>
    <property type="match status" value="1"/>
</dbReference>
<evidence type="ECO:0000256" key="2">
    <source>
        <dbReference type="ARBA" id="ARBA00023163"/>
    </source>
</evidence>
<dbReference type="PROSITE" id="PS51000">
    <property type="entry name" value="HTH_DEOR_2"/>
    <property type="match status" value="1"/>
</dbReference>
<protein>
    <submittedName>
        <fullName evidence="4">DeoR/GlpR transcriptional regulator</fullName>
    </submittedName>
</protein>
<dbReference type="Pfam" id="PF00455">
    <property type="entry name" value="DeoRC"/>
    <property type="match status" value="1"/>
</dbReference>
<keyword evidence="1" id="KW-0805">Transcription regulation</keyword>
<dbReference type="AlphaFoldDB" id="A0A420EHA6"/>
<dbReference type="InterPro" id="IPR050313">
    <property type="entry name" value="Carb_Metab_HTH_regulators"/>
</dbReference>
<dbReference type="Pfam" id="PF08220">
    <property type="entry name" value="HTH_DeoR"/>
    <property type="match status" value="1"/>
</dbReference>
<dbReference type="OrthoDB" id="5685843at2"/>